<keyword evidence="8" id="KW-1185">Reference proteome</keyword>
<comment type="cofactor">
    <cofactor evidence="5">
        <name>Mo-molybdopterin</name>
        <dbReference type="ChEBI" id="CHEBI:71302"/>
    </cofactor>
    <text evidence="5">Binds 1 Mo-molybdopterin (Mo-MPT) cofactor per subunit.</text>
</comment>
<evidence type="ECO:0000313" key="7">
    <source>
        <dbReference type="EMBL" id="SUJ08265.1"/>
    </source>
</evidence>
<comment type="catalytic activity">
    <reaction evidence="5">
        <text>L-methionyl-[protein] + a quinone + H2O = L-methionyl-(S)-S-oxide-[protein] + a quinol</text>
        <dbReference type="Rhea" id="RHEA:51292"/>
        <dbReference type="Rhea" id="RHEA-COMP:12313"/>
        <dbReference type="Rhea" id="RHEA-COMP:12315"/>
        <dbReference type="ChEBI" id="CHEBI:15377"/>
        <dbReference type="ChEBI" id="CHEBI:16044"/>
        <dbReference type="ChEBI" id="CHEBI:24646"/>
        <dbReference type="ChEBI" id="CHEBI:44120"/>
        <dbReference type="ChEBI" id="CHEBI:132124"/>
    </reaction>
</comment>
<dbReference type="GO" id="GO:0043546">
    <property type="term" value="F:molybdopterin cofactor binding"/>
    <property type="evidence" value="ECO:0007669"/>
    <property type="project" value="UniProtKB-UniRule"/>
</dbReference>
<dbReference type="Gene3D" id="3.90.420.10">
    <property type="entry name" value="Oxidoreductase, molybdopterin-binding domain"/>
    <property type="match status" value="1"/>
</dbReference>
<dbReference type="PANTHER" id="PTHR43032:SF3">
    <property type="entry name" value="PROTEIN-METHIONINE-SULFOXIDE REDUCTASE CATALYTIC SUBUNIT MSRP"/>
    <property type="match status" value="1"/>
</dbReference>
<dbReference type="EMBL" id="UGYO01000002">
    <property type="protein sequence ID" value="SUJ08265.1"/>
    <property type="molecule type" value="Genomic_DNA"/>
</dbReference>
<dbReference type="EC" id="1.8.5.-" evidence="5"/>
<name>A0A380BWF2_9GAMM</name>
<dbReference type="InterPro" id="IPR036374">
    <property type="entry name" value="OxRdtase_Mopterin-bd_sf"/>
</dbReference>
<feature type="binding site" evidence="5">
    <location>
        <position position="243"/>
    </location>
    <ligand>
        <name>Mo-molybdopterin</name>
        <dbReference type="ChEBI" id="CHEBI:71302"/>
    </ligand>
</feature>
<feature type="binding site" evidence="5">
    <location>
        <begin position="101"/>
        <end position="102"/>
    </location>
    <ligand>
        <name>Mo-molybdopterin</name>
        <dbReference type="ChEBI" id="CHEBI:71302"/>
    </ligand>
</feature>
<evidence type="ECO:0000256" key="2">
    <source>
        <dbReference type="ARBA" id="ARBA00022723"/>
    </source>
</evidence>
<comment type="function">
    <text evidence="5">Part of the MsrPQ system that repairs oxidized periplasmic proteins containing methionine sulfoxide residues (Met-O), using respiratory chain electrons. Thus protects these proteins from oxidative-stress damage caused by reactive species of oxygen and chlorine generated by the host defense mechanisms. MsrPQ is essential for the maintenance of envelope integrity under bleach stress, rescuing a wide series of structurally unrelated periplasmic proteins from methionine oxidation. The catalytic subunit MsrP is non-stereospecific, being able to reduce both (R-) and (S-) diastereoisomers of methionine sulfoxide.</text>
</comment>
<gene>
    <name evidence="7" type="primary">yedY</name>
    <name evidence="5" type="synonym">msrP</name>
    <name evidence="7" type="ORF">NCTC10738_04063</name>
</gene>
<keyword evidence="1 5" id="KW-0500">Molybdenum</keyword>
<feature type="binding site" evidence="5">
    <location>
        <begin position="259"/>
        <end position="261"/>
    </location>
    <ligand>
        <name>Mo-molybdopterin</name>
        <dbReference type="ChEBI" id="CHEBI:71302"/>
    </ligand>
</feature>
<evidence type="ECO:0000259" key="6">
    <source>
        <dbReference type="Pfam" id="PF00174"/>
    </source>
</evidence>
<comment type="subunit">
    <text evidence="5">Heterodimer of a catalytic subunit (MsrP) and a heme-binding subunit (MsrQ).</text>
</comment>
<evidence type="ECO:0000256" key="4">
    <source>
        <dbReference type="ARBA" id="ARBA00023002"/>
    </source>
</evidence>
<dbReference type="AlphaFoldDB" id="A0A380BWF2"/>
<keyword evidence="4 5" id="KW-0560">Oxidoreductase</keyword>
<dbReference type="SUPFAM" id="SSF56524">
    <property type="entry name" value="Oxidoreductase molybdopterin-binding domain"/>
    <property type="match status" value="1"/>
</dbReference>
<feature type="binding site" evidence="5">
    <location>
        <position position="156"/>
    </location>
    <ligand>
        <name>Mo-molybdopterin</name>
        <dbReference type="ChEBI" id="CHEBI:71302"/>
    </ligand>
    <ligandPart>
        <name>Mo</name>
        <dbReference type="ChEBI" id="CHEBI:28685"/>
    </ligandPart>
</feature>
<evidence type="ECO:0000256" key="5">
    <source>
        <dbReference type="HAMAP-Rule" id="MF_01206"/>
    </source>
</evidence>
<dbReference type="GO" id="GO:0046872">
    <property type="term" value="F:metal ion binding"/>
    <property type="evidence" value="ECO:0007669"/>
    <property type="project" value="UniProtKB-KW"/>
</dbReference>
<keyword evidence="2 5" id="KW-0479">Metal-binding</keyword>
<dbReference type="GO" id="GO:0030091">
    <property type="term" value="P:protein repair"/>
    <property type="evidence" value="ECO:0007669"/>
    <property type="project" value="UniProtKB-UniRule"/>
</dbReference>
<evidence type="ECO:0000256" key="1">
    <source>
        <dbReference type="ARBA" id="ARBA00022505"/>
    </source>
</evidence>
<accession>A0A380BWF2</accession>
<keyword evidence="3 5" id="KW-0732">Signal</keyword>
<dbReference type="GO" id="GO:0016672">
    <property type="term" value="F:oxidoreductase activity, acting on a sulfur group of donors, quinone or similar compound as acceptor"/>
    <property type="evidence" value="ECO:0007669"/>
    <property type="project" value="UniProtKB-UniRule"/>
</dbReference>
<dbReference type="HAMAP" id="MF_01206">
    <property type="entry name" value="MsrP"/>
    <property type="match status" value="1"/>
</dbReference>
<comment type="catalytic activity">
    <reaction evidence="5">
        <text>L-methionyl-[protein] + a quinone + H2O = L-methionyl-(R)-S-oxide-[protein] + a quinol</text>
        <dbReference type="Rhea" id="RHEA:51296"/>
        <dbReference type="Rhea" id="RHEA-COMP:12313"/>
        <dbReference type="Rhea" id="RHEA-COMP:12314"/>
        <dbReference type="ChEBI" id="CHEBI:15377"/>
        <dbReference type="ChEBI" id="CHEBI:16044"/>
        <dbReference type="ChEBI" id="CHEBI:24646"/>
        <dbReference type="ChEBI" id="CHEBI:45764"/>
        <dbReference type="ChEBI" id="CHEBI:132124"/>
    </reaction>
</comment>
<sequence length="344" mass="39060">MSNKKFNQGIGRQMPWELPATEVTPEAVFRDRRNIVKALGLGAIGASIPGHVQAGLFDLFGEKRESEAFVTSNLNYRSNPNFQLPGSLTPLDKVIRHNNFYEFGTGKQDPFENSQGLKVNPWMLKVEGEVERPLTLDYDDLLKLLPLEERHYRLRCVEAWSMVIPWIGFPLAALLAKAGVKSSATHVAFETLFDPEQMPGQRNRLMGGGIHYPYVEGLRLDEAMNELSFLSVGLYGKTLPPQNGAPVRLVVPWKYGFKSIKSIVKIRLLDKQPPTSWNQLAPHEYGFYANVNPKVDHPRWSQATERRIAEGGIFSAKRIPTQMFNGYGEQVAHLYRDLDLRKYY</sequence>
<organism evidence="7 8">
    <name type="scientific">Shewanella algae</name>
    <dbReference type="NCBI Taxonomy" id="38313"/>
    <lineage>
        <taxon>Bacteria</taxon>
        <taxon>Pseudomonadati</taxon>
        <taxon>Pseudomonadota</taxon>
        <taxon>Gammaproteobacteria</taxon>
        <taxon>Alteromonadales</taxon>
        <taxon>Shewanellaceae</taxon>
        <taxon>Shewanella</taxon>
    </lineage>
</organism>
<feature type="binding site" evidence="5">
    <location>
        <position position="191"/>
    </location>
    <ligand>
        <name>Mo-molybdopterin</name>
        <dbReference type="ChEBI" id="CHEBI:71302"/>
    </ligand>
</feature>
<dbReference type="NCBIfam" id="NF003767">
    <property type="entry name" value="PRK05363.1"/>
    <property type="match status" value="1"/>
</dbReference>
<dbReference type="Pfam" id="PF00174">
    <property type="entry name" value="Oxidored_molyb"/>
    <property type="match status" value="1"/>
</dbReference>
<dbReference type="PANTHER" id="PTHR43032">
    <property type="entry name" value="PROTEIN-METHIONINE-SULFOXIDE REDUCTASE"/>
    <property type="match status" value="1"/>
</dbReference>
<feature type="domain" description="Oxidoreductase molybdopterin-binding" evidence="6">
    <location>
        <begin position="119"/>
        <end position="277"/>
    </location>
</feature>
<evidence type="ECO:0000256" key="3">
    <source>
        <dbReference type="ARBA" id="ARBA00022729"/>
    </source>
</evidence>
<dbReference type="InterPro" id="IPR022867">
    <property type="entry name" value="MsrP"/>
</dbReference>
<dbReference type="Proteomes" id="UP000254069">
    <property type="component" value="Unassembled WGS sequence"/>
</dbReference>
<feature type="binding site" evidence="5">
    <location>
        <position position="248"/>
    </location>
    <ligand>
        <name>Mo-molybdopterin</name>
        <dbReference type="ChEBI" id="CHEBI:71302"/>
    </ligand>
</feature>
<feature type="binding site" evidence="5">
    <location>
        <position position="98"/>
    </location>
    <ligand>
        <name>Mo-molybdopterin</name>
        <dbReference type="ChEBI" id="CHEBI:71302"/>
    </ligand>
</feature>
<protein>
    <recommendedName>
        <fullName evidence="5">Protein-methionine-sulfoxide reductase catalytic subunit MsrP</fullName>
        <ecNumber evidence="5">1.8.5.-</ecNumber>
    </recommendedName>
</protein>
<comment type="similarity">
    <text evidence="5">Belongs to the MsrP family.</text>
</comment>
<reference evidence="7 8" key="1">
    <citation type="submission" date="2018-06" db="EMBL/GenBank/DDBJ databases">
        <authorList>
            <consortium name="Pathogen Informatics"/>
            <person name="Doyle S."/>
        </authorList>
    </citation>
    <scope>NUCLEOTIDE SEQUENCE [LARGE SCALE GENOMIC DNA]</scope>
    <source>
        <strain evidence="7 8">NCTC10738</strain>
    </source>
</reference>
<proteinExistence type="inferred from homology"/>
<dbReference type="InterPro" id="IPR000572">
    <property type="entry name" value="OxRdtase_Mopterin-bd_dom"/>
</dbReference>
<evidence type="ECO:0000313" key="8">
    <source>
        <dbReference type="Proteomes" id="UP000254069"/>
    </source>
</evidence>